<reference evidence="4" key="1">
    <citation type="submission" date="2017-05" db="EMBL/GenBank/DDBJ databases">
        <title>Physiological properties and genetic analysis related to exopolysaccharide production of fresh-water unicellular cyanobacterium Aphanothece sacrum, Suizenji Nori, that has been cultured as a food source in Japan.</title>
        <authorList>
            <person name="Kanesaki Y."/>
            <person name="Yoshikawa S."/>
            <person name="Ohki K."/>
        </authorList>
    </citation>
    <scope>NUCLEOTIDE SEQUENCE [LARGE SCALE GENOMIC DNA]</scope>
    <source>
        <strain evidence="4">FPU1</strain>
    </source>
</reference>
<dbReference type="PANTHER" id="PTHR48267">
    <property type="entry name" value="CUPREDOXIN SUPERFAMILY PROTEIN"/>
    <property type="match status" value="1"/>
</dbReference>
<dbReference type="EMBL" id="BDQK01000017">
    <property type="protein sequence ID" value="GBF82716.1"/>
    <property type="molecule type" value="Genomic_DNA"/>
</dbReference>
<evidence type="ECO:0000313" key="3">
    <source>
        <dbReference type="EMBL" id="GBF82716.1"/>
    </source>
</evidence>
<comment type="similarity">
    <text evidence="1">Belongs to the multicopper oxidase family.</text>
</comment>
<dbReference type="PANTHER" id="PTHR48267:SF1">
    <property type="entry name" value="BILIRUBIN OXIDASE"/>
    <property type="match status" value="1"/>
</dbReference>
<evidence type="ECO:0000256" key="1">
    <source>
        <dbReference type="ARBA" id="ARBA00010609"/>
    </source>
</evidence>
<evidence type="ECO:0000313" key="4">
    <source>
        <dbReference type="Proteomes" id="UP000287247"/>
    </source>
</evidence>
<accession>A0A401INA9</accession>
<dbReference type="GO" id="GO:0005507">
    <property type="term" value="F:copper ion binding"/>
    <property type="evidence" value="ECO:0007669"/>
    <property type="project" value="InterPro"/>
</dbReference>
<sequence>MADLTRRNVSMGLLGMYIVEDDYERQLPLPKGEYDVPLMLESKTFGLDGSLILNNTKKNTLFEGSVPLVNGVPWPRMGVANRKYRFRILNGTGSNFFQLALSRQENALTEGDILTVIGNDGGLIDQPIPISSPETLRVSMAEGYEVVIDFSKYPLGTQLYLQNTGLKERVDLETPVKPIMRFDVVRQEIDDSEIPDQIRPFETISIDAANRERTFIYENIQGKWMINQKMWDAKRIDFRANPGDIEIWTLVNPQKGKLHPIHLHGVEGQILDRNGKPPFPYERGWKDIFHVGSQETVRIALKFATRDGRKLEGKYMLHCHHLQQIRS</sequence>
<dbReference type="SUPFAM" id="SSF49503">
    <property type="entry name" value="Cupredoxins"/>
    <property type="match status" value="2"/>
</dbReference>
<dbReference type="Gene3D" id="2.60.40.420">
    <property type="entry name" value="Cupredoxins - blue copper proteins"/>
    <property type="match status" value="2"/>
</dbReference>
<name>A0A401INA9_APHSA</name>
<dbReference type="InterPro" id="IPR045087">
    <property type="entry name" value="Cu-oxidase_fam"/>
</dbReference>
<dbReference type="Pfam" id="PF07731">
    <property type="entry name" value="Cu-oxidase_2"/>
    <property type="match status" value="1"/>
</dbReference>
<dbReference type="InterPro" id="IPR008972">
    <property type="entry name" value="Cupredoxin"/>
</dbReference>
<organism evidence="3 4">
    <name type="scientific">Aphanothece sacrum FPU1</name>
    <dbReference type="NCBI Taxonomy" id="1920663"/>
    <lineage>
        <taxon>Bacteria</taxon>
        <taxon>Bacillati</taxon>
        <taxon>Cyanobacteriota</taxon>
        <taxon>Cyanophyceae</taxon>
        <taxon>Oscillatoriophycideae</taxon>
        <taxon>Chroococcales</taxon>
        <taxon>Aphanothecaceae</taxon>
        <taxon>Aphanothece</taxon>
    </lineage>
</organism>
<dbReference type="GO" id="GO:0016491">
    <property type="term" value="F:oxidoreductase activity"/>
    <property type="evidence" value="ECO:0007669"/>
    <property type="project" value="InterPro"/>
</dbReference>
<feature type="domain" description="Plastocyanin-like" evidence="2">
    <location>
        <begin position="214"/>
        <end position="323"/>
    </location>
</feature>
<evidence type="ECO:0000259" key="2">
    <source>
        <dbReference type="Pfam" id="PF07731"/>
    </source>
</evidence>
<dbReference type="AlphaFoldDB" id="A0A401INA9"/>
<keyword evidence="4" id="KW-1185">Reference proteome</keyword>
<dbReference type="InterPro" id="IPR011706">
    <property type="entry name" value="Cu-oxidase_C"/>
</dbReference>
<dbReference type="OrthoDB" id="9757546at2"/>
<gene>
    <name evidence="3" type="ORF">AsFPU1_4150</name>
</gene>
<dbReference type="Proteomes" id="UP000287247">
    <property type="component" value="Unassembled WGS sequence"/>
</dbReference>
<comment type="caution">
    <text evidence="3">The sequence shown here is derived from an EMBL/GenBank/DDBJ whole genome shotgun (WGS) entry which is preliminary data.</text>
</comment>
<proteinExistence type="inferred from homology"/>
<protein>
    <submittedName>
        <fullName evidence="3">Multicopper oxidase</fullName>
    </submittedName>
</protein>